<sequence length="315" mass="33943">MDPVSSASQLETAGSNSVGSVLESVSSFASLTTTSSLLTELTKLSDAGVALASRLYSLEYGGEVSRGGNCLFESLAVAMGSFETASEVRARCVSRAMQLHSSSSLPDGVEQRIANLYAPNLSSCWGVECVQEHKLIVKADDLPRAQQEIQDRLDSGLDYNTATSTVYQEVGHPVNDLDSWTDYQAIEGSMDDEHAVVSLQYVEEGLLTVDLVEGQGAFGDDLAIEILATEYQREIFVVQAHGGDSSADEDPALFFLPHRPFGQDGKPGQPLFPPLFLLMKGSDWRGAGADHYEPLLASKRVPEEGAEPYITLDDI</sequence>
<dbReference type="Proteomes" id="UP001497392">
    <property type="component" value="Unassembled WGS sequence"/>
</dbReference>
<comment type="caution">
    <text evidence="1">The sequence shown here is derived from an EMBL/GenBank/DDBJ whole genome shotgun (WGS) entry which is preliminary data.</text>
</comment>
<dbReference type="PANTHER" id="PTHR36068">
    <property type="entry name" value="OS01G0102500 PROTEIN"/>
    <property type="match status" value="1"/>
</dbReference>
<evidence type="ECO:0000313" key="1">
    <source>
        <dbReference type="EMBL" id="CAL5220180.1"/>
    </source>
</evidence>
<evidence type="ECO:0000313" key="2">
    <source>
        <dbReference type="Proteomes" id="UP001497392"/>
    </source>
</evidence>
<protein>
    <submittedName>
        <fullName evidence="1">G2150 protein</fullName>
    </submittedName>
</protein>
<proteinExistence type="predicted"/>
<accession>A0ABP1FJN1</accession>
<reference evidence="1 2" key="1">
    <citation type="submission" date="2024-06" db="EMBL/GenBank/DDBJ databases">
        <authorList>
            <person name="Kraege A."/>
            <person name="Thomma B."/>
        </authorList>
    </citation>
    <scope>NUCLEOTIDE SEQUENCE [LARGE SCALE GENOMIC DNA]</scope>
</reference>
<dbReference type="EMBL" id="CAXHTA020000003">
    <property type="protein sequence ID" value="CAL5220180.1"/>
    <property type="molecule type" value="Genomic_DNA"/>
</dbReference>
<keyword evidence="2" id="KW-1185">Reference proteome</keyword>
<name>A0ABP1FJN1_9CHLO</name>
<dbReference type="Gene3D" id="3.90.70.80">
    <property type="match status" value="1"/>
</dbReference>
<gene>
    <name evidence="1" type="primary">g2150</name>
    <name evidence="1" type="ORF">VP750_LOCUS1839</name>
</gene>
<dbReference type="PANTHER" id="PTHR36068:SF1">
    <property type="entry name" value="OS01G0102500 PROTEIN"/>
    <property type="match status" value="1"/>
</dbReference>
<organism evidence="1 2">
    <name type="scientific">Coccomyxa viridis</name>
    <dbReference type="NCBI Taxonomy" id="1274662"/>
    <lineage>
        <taxon>Eukaryota</taxon>
        <taxon>Viridiplantae</taxon>
        <taxon>Chlorophyta</taxon>
        <taxon>core chlorophytes</taxon>
        <taxon>Trebouxiophyceae</taxon>
        <taxon>Trebouxiophyceae incertae sedis</taxon>
        <taxon>Coccomyxaceae</taxon>
        <taxon>Coccomyxa</taxon>
    </lineage>
</organism>